<protein>
    <submittedName>
        <fullName evidence="1">Spore germination protein GerPE</fullName>
    </submittedName>
</protein>
<sequence length="126" mass="14383">MLNKRLAKVGHIRIQSVAFSSIFNIGDTNNANPTSRAIALQQEGAVFNDKDDLQFEDYPIFKMEPNWIELENKVSMNSIHHSKTIHVENIYMNGTSQSGIVQIGSIKKINADARVKHFRRIRSEEE</sequence>
<dbReference type="EMBL" id="JBHUHQ010000002">
    <property type="protein sequence ID" value="MFD2042726.1"/>
    <property type="molecule type" value="Genomic_DNA"/>
</dbReference>
<evidence type="ECO:0000313" key="2">
    <source>
        <dbReference type="Proteomes" id="UP001597383"/>
    </source>
</evidence>
<dbReference type="Pfam" id="PF10970">
    <property type="entry name" value="GerPE"/>
    <property type="match status" value="1"/>
</dbReference>
<evidence type="ECO:0000313" key="1">
    <source>
        <dbReference type="EMBL" id="MFD2042726.1"/>
    </source>
</evidence>
<dbReference type="RefSeq" id="WP_377554292.1">
    <property type="nucleotide sequence ID" value="NZ_JBHUHQ010000002.1"/>
</dbReference>
<accession>A0ABW4VUE0</accession>
<keyword evidence="2" id="KW-1185">Reference proteome</keyword>
<proteinExistence type="predicted"/>
<name>A0ABW4VUE0_9BACI</name>
<dbReference type="Proteomes" id="UP001597383">
    <property type="component" value="Unassembled WGS sequence"/>
</dbReference>
<reference evidence="2" key="1">
    <citation type="journal article" date="2019" name="Int. J. Syst. Evol. Microbiol.">
        <title>The Global Catalogue of Microorganisms (GCM) 10K type strain sequencing project: providing services to taxonomists for standard genome sequencing and annotation.</title>
        <authorList>
            <consortium name="The Broad Institute Genomics Platform"/>
            <consortium name="The Broad Institute Genome Sequencing Center for Infectious Disease"/>
            <person name="Wu L."/>
            <person name="Ma J."/>
        </authorList>
    </citation>
    <scope>NUCLEOTIDE SEQUENCE [LARGE SCALE GENOMIC DNA]</scope>
    <source>
        <strain evidence="2">R28</strain>
    </source>
</reference>
<gene>
    <name evidence="1" type="ORF">ACFSJF_00185</name>
</gene>
<dbReference type="InterPro" id="IPR024496">
    <property type="entry name" value="Spore_germ_GerPE"/>
</dbReference>
<organism evidence="1 2">
    <name type="scientific">Ornithinibacillus salinisoli</name>
    <dbReference type="NCBI Taxonomy" id="1848459"/>
    <lineage>
        <taxon>Bacteria</taxon>
        <taxon>Bacillati</taxon>
        <taxon>Bacillota</taxon>
        <taxon>Bacilli</taxon>
        <taxon>Bacillales</taxon>
        <taxon>Bacillaceae</taxon>
        <taxon>Ornithinibacillus</taxon>
    </lineage>
</organism>
<comment type="caution">
    <text evidence="1">The sequence shown here is derived from an EMBL/GenBank/DDBJ whole genome shotgun (WGS) entry which is preliminary data.</text>
</comment>